<gene>
    <name evidence="2" type="ORF">OG549_03820</name>
</gene>
<dbReference type="EMBL" id="CP108318">
    <property type="protein sequence ID" value="WTW59834.1"/>
    <property type="molecule type" value="Genomic_DNA"/>
</dbReference>
<reference evidence="2" key="1">
    <citation type="submission" date="2022-10" db="EMBL/GenBank/DDBJ databases">
        <title>The complete genomes of actinobacterial strains from the NBC collection.</title>
        <authorList>
            <person name="Joergensen T.S."/>
            <person name="Alvarez Arevalo M."/>
            <person name="Sterndorff E.B."/>
            <person name="Faurdal D."/>
            <person name="Vuksanovic O."/>
            <person name="Mourched A.-S."/>
            <person name="Charusanti P."/>
            <person name="Shaw S."/>
            <person name="Blin K."/>
            <person name="Weber T."/>
        </authorList>
    </citation>
    <scope>NUCLEOTIDE SEQUENCE</scope>
    <source>
        <strain evidence="2">NBC_00003</strain>
    </source>
</reference>
<accession>A0AAU2UXZ0</accession>
<dbReference type="AlphaFoldDB" id="A0AAU2UXZ0"/>
<name>A0AAU2UXZ0_9ACTN</name>
<evidence type="ECO:0000256" key="1">
    <source>
        <dbReference type="SAM" id="MobiDB-lite"/>
    </source>
</evidence>
<protein>
    <submittedName>
        <fullName evidence="2">Uncharacterized protein</fullName>
    </submittedName>
</protein>
<proteinExistence type="predicted"/>
<sequence length="89" mass="9607">MKLPPIAPVAGAPDPVTDADESTWRGRRPFTASLPHIVLSHLLVLTFRIRLLPPGVTPPPRRKNPDASFLRGPVFVAPAPHPVAVPADR</sequence>
<feature type="region of interest" description="Disordered" evidence="1">
    <location>
        <begin position="1"/>
        <end position="23"/>
    </location>
</feature>
<organism evidence="2">
    <name type="scientific">Streptomyces sp. NBC_00003</name>
    <dbReference type="NCBI Taxonomy" id="2903608"/>
    <lineage>
        <taxon>Bacteria</taxon>
        <taxon>Bacillati</taxon>
        <taxon>Actinomycetota</taxon>
        <taxon>Actinomycetes</taxon>
        <taxon>Kitasatosporales</taxon>
        <taxon>Streptomycetaceae</taxon>
        <taxon>Streptomyces</taxon>
    </lineage>
</organism>
<evidence type="ECO:0000313" key="2">
    <source>
        <dbReference type="EMBL" id="WTW59834.1"/>
    </source>
</evidence>